<dbReference type="AlphaFoldDB" id="A0A9P5U1J6"/>
<dbReference type="InterPro" id="IPR011545">
    <property type="entry name" value="DEAD/DEAH_box_helicase_dom"/>
</dbReference>
<organism evidence="7 8">
    <name type="scientific">Rhodocollybia butyracea</name>
    <dbReference type="NCBI Taxonomy" id="206335"/>
    <lineage>
        <taxon>Eukaryota</taxon>
        <taxon>Fungi</taxon>
        <taxon>Dikarya</taxon>
        <taxon>Basidiomycota</taxon>
        <taxon>Agaricomycotina</taxon>
        <taxon>Agaricomycetes</taxon>
        <taxon>Agaricomycetidae</taxon>
        <taxon>Agaricales</taxon>
        <taxon>Marasmiineae</taxon>
        <taxon>Omphalotaceae</taxon>
        <taxon>Rhodocollybia</taxon>
    </lineage>
</organism>
<evidence type="ECO:0000256" key="2">
    <source>
        <dbReference type="ARBA" id="ARBA00023125"/>
    </source>
</evidence>
<evidence type="ECO:0000259" key="6">
    <source>
        <dbReference type="PROSITE" id="PS51192"/>
    </source>
</evidence>
<gene>
    <name evidence="7" type="ORF">BDP27DRAFT_1427346</name>
</gene>
<keyword evidence="2" id="KW-0238">DNA-binding</keyword>
<dbReference type="OrthoDB" id="10261556at2759"/>
<dbReference type="Pfam" id="PF00270">
    <property type="entry name" value="DEAD"/>
    <property type="match status" value="1"/>
</dbReference>
<dbReference type="GO" id="GO:0005737">
    <property type="term" value="C:cytoplasm"/>
    <property type="evidence" value="ECO:0007669"/>
    <property type="project" value="TreeGrafter"/>
</dbReference>
<dbReference type="PANTHER" id="PTHR13710:SF105">
    <property type="entry name" value="ATP-DEPENDENT DNA HELICASE Q1"/>
    <property type="match status" value="1"/>
</dbReference>
<dbReference type="EC" id="5.6.2.4" evidence="5"/>
<comment type="similarity">
    <text evidence="1">Belongs to the helicase family. RecQ subfamily.</text>
</comment>
<dbReference type="InterPro" id="IPR027417">
    <property type="entry name" value="P-loop_NTPase"/>
</dbReference>
<dbReference type="PANTHER" id="PTHR13710">
    <property type="entry name" value="DNA HELICASE RECQ FAMILY MEMBER"/>
    <property type="match status" value="1"/>
</dbReference>
<comment type="catalytic activity">
    <reaction evidence="4">
        <text>Couples ATP hydrolysis with the unwinding of duplex DNA by translocating in the 3'-5' direction.</text>
        <dbReference type="EC" id="5.6.2.4"/>
    </reaction>
</comment>
<proteinExistence type="inferred from homology"/>
<sequence length="388" mass="42642">MAYCPVTTIDVAKSQLASETLCKLFNIPLLHDHQQKARQNILLGKNTFLDIPTGGGKTLLAFYYPLLASHWIDAKDLNAIGVPAVALTGDNENLSNDLSAFGNGQYHIGFVGPEMLLEKNFHEHVLENPKFQRNIIAAVVDEVHNISEWGTDDFHPKFRQISALLGQLPQGLPVLAASATVAPEVILDIEDKLGMSAAHGCEHISVSNAKGNVSLSVCLLQHPPDSYADLLSLFPKNPAGPDDFQQTLIYVNSCMEAERIQDFLREHAPEEISATRFEFYHRFVGDKRKENIEEAIQSGFLRAVPATDALGMQYVQEVGEVDLCALSAHLHCALPQLWLSAISFLPASGQFRQSFCSLLQPHAIFEMKLNLVPSLGSSLAGRDAEFSE</sequence>
<evidence type="ECO:0000313" key="8">
    <source>
        <dbReference type="Proteomes" id="UP000772434"/>
    </source>
</evidence>
<dbReference type="GO" id="GO:0003677">
    <property type="term" value="F:DNA binding"/>
    <property type="evidence" value="ECO:0007669"/>
    <property type="project" value="UniProtKB-KW"/>
</dbReference>
<dbReference type="SUPFAM" id="SSF52540">
    <property type="entry name" value="P-loop containing nucleoside triphosphate hydrolases"/>
    <property type="match status" value="2"/>
</dbReference>
<accession>A0A9P5U1J6</accession>
<dbReference type="EMBL" id="JADNRY010000157">
    <property type="protein sequence ID" value="KAF9062956.1"/>
    <property type="molecule type" value="Genomic_DNA"/>
</dbReference>
<dbReference type="GO" id="GO:0000724">
    <property type="term" value="P:double-strand break repair via homologous recombination"/>
    <property type="evidence" value="ECO:0007669"/>
    <property type="project" value="TreeGrafter"/>
</dbReference>
<evidence type="ECO:0000256" key="1">
    <source>
        <dbReference type="ARBA" id="ARBA00005446"/>
    </source>
</evidence>
<comment type="caution">
    <text evidence="7">The sequence shown here is derived from an EMBL/GenBank/DDBJ whole genome shotgun (WGS) entry which is preliminary data.</text>
</comment>
<dbReference type="InterPro" id="IPR014001">
    <property type="entry name" value="Helicase_ATP-bd"/>
</dbReference>
<dbReference type="GO" id="GO:0043138">
    <property type="term" value="F:3'-5' DNA helicase activity"/>
    <property type="evidence" value="ECO:0007669"/>
    <property type="project" value="UniProtKB-EC"/>
</dbReference>
<evidence type="ECO:0000313" key="7">
    <source>
        <dbReference type="EMBL" id="KAF9062956.1"/>
    </source>
</evidence>
<evidence type="ECO:0000256" key="5">
    <source>
        <dbReference type="ARBA" id="ARBA00034808"/>
    </source>
</evidence>
<evidence type="ECO:0000256" key="4">
    <source>
        <dbReference type="ARBA" id="ARBA00034617"/>
    </source>
</evidence>
<dbReference type="GO" id="GO:0005694">
    <property type="term" value="C:chromosome"/>
    <property type="evidence" value="ECO:0007669"/>
    <property type="project" value="TreeGrafter"/>
</dbReference>
<dbReference type="Proteomes" id="UP000772434">
    <property type="component" value="Unassembled WGS sequence"/>
</dbReference>
<protein>
    <recommendedName>
        <fullName evidence="5">DNA 3'-5' helicase</fullName>
        <ecNumber evidence="5">5.6.2.4</ecNumber>
    </recommendedName>
</protein>
<evidence type="ECO:0000256" key="3">
    <source>
        <dbReference type="ARBA" id="ARBA00023235"/>
    </source>
</evidence>
<feature type="domain" description="Helicase ATP-binding" evidence="6">
    <location>
        <begin position="38"/>
        <end position="199"/>
    </location>
</feature>
<dbReference type="SMART" id="SM00487">
    <property type="entry name" value="DEXDc"/>
    <property type="match status" value="1"/>
</dbReference>
<keyword evidence="8" id="KW-1185">Reference proteome</keyword>
<name>A0A9P5U1J6_9AGAR</name>
<dbReference type="PROSITE" id="PS51192">
    <property type="entry name" value="HELICASE_ATP_BIND_1"/>
    <property type="match status" value="1"/>
</dbReference>
<keyword evidence="3" id="KW-0413">Isomerase</keyword>
<dbReference type="GO" id="GO:0009378">
    <property type="term" value="F:four-way junction helicase activity"/>
    <property type="evidence" value="ECO:0007669"/>
    <property type="project" value="TreeGrafter"/>
</dbReference>
<reference evidence="7" key="1">
    <citation type="submission" date="2020-11" db="EMBL/GenBank/DDBJ databases">
        <authorList>
            <consortium name="DOE Joint Genome Institute"/>
            <person name="Ahrendt S."/>
            <person name="Riley R."/>
            <person name="Andreopoulos W."/>
            <person name="Labutti K."/>
            <person name="Pangilinan J."/>
            <person name="Ruiz-Duenas F.J."/>
            <person name="Barrasa J.M."/>
            <person name="Sanchez-Garcia M."/>
            <person name="Camarero S."/>
            <person name="Miyauchi S."/>
            <person name="Serrano A."/>
            <person name="Linde D."/>
            <person name="Babiker R."/>
            <person name="Drula E."/>
            <person name="Ayuso-Fernandez I."/>
            <person name="Pacheco R."/>
            <person name="Padilla G."/>
            <person name="Ferreira P."/>
            <person name="Barriuso J."/>
            <person name="Kellner H."/>
            <person name="Castanera R."/>
            <person name="Alfaro M."/>
            <person name="Ramirez L."/>
            <person name="Pisabarro A.G."/>
            <person name="Kuo A."/>
            <person name="Tritt A."/>
            <person name="Lipzen A."/>
            <person name="He G."/>
            <person name="Yan M."/>
            <person name="Ng V."/>
            <person name="Cullen D."/>
            <person name="Martin F."/>
            <person name="Rosso M.-N."/>
            <person name="Henrissat B."/>
            <person name="Hibbett D."/>
            <person name="Martinez A.T."/>
            <person name="Grigoriev I.V."/>
        </authorList>
    </citation>
    <scope>NUCLEOTIDE SEQUENCE</scope>
    <source>
        <strain evidence="7">AH 40177</strain>
    </source>
</reference>
<dbReference type="GO" id="GO:0005524">
    <property type="term" value="F:ATP binding"/>
    <property type="evidence" value="ECO:0007669"/>
    <property type="project" value="InterPro"/>
</dbReference>
<dbReference type="Gene3D" id="3.40.50.300">
    <property type="entry name" value="P-loop containing nucleotide triphosphate hydrolases"/>
    <property type="match status" value="2"/>
</dbReference>